<evidence type="ECO:0000313" key="2">
    <source>
        <dbReference type="Proteomes" id="UP001143910"/>
    </source>
</evidence>
<sequence length="851" mass="96428">MTTSDTPPTTRTVPMKVLCLGLGRTGTVSLRESLLTLGYRHSYHTMDAVTQNFYDCKLWMDLLKAKESGKKVQREDFDQILGHCQAVLDMPAAYFAEELIEAYPDAKVILTVRDVDSWYASYLTPIVTVLDQLLLMPTRWMHPMFRTLDRVQYNRDFETNGRREYEAHNARVRALVPPERLLEYHVSQGWEPLCRFLGREVPRDVAAGTTPHLNSSDKFLGDHQNINLGMLLMQGKRVLDVSAYVVLAVTVVGAPDSSSDDDDNADDFEALGYGGAHFFTDMEVQNSLVQNFLSRVNYHYYIIYPPSFLQEYRDWWLARFDARPLGLQWTCLLLMVCACSAQYTEPDLKRKLELELGEPVHRLSNMYHNAARELHSVTPISSNHILNVQHLLHSSYWYKSEARFVEAWHALSTAIREAQALGMHQDQLSGAISEFDSEMRRRLWCVLDAWDWQISALLSRPKLIDRSECMVSLPTLTLESHSPSPLLHMKLQSELVGVLARRFGSPREVTSPAQINEYTQIVVTWMQRFPPVYQLNHPDTSVDAKSSWVTLHRHYLHTVGYSMLLDPLRAFMARRLTANSPPDELRIRDEAVDYTITLMRKLSEFFEFLYPRDAKFHWALFSIFDTAAVLCSAILHDEDCSISRRADVILAVECARSMLERLSTETRTAKTSYEILSRLLKRIESPYSQPNLAERHYKRTRHAEQTLTPPFCSQAGEISHGSSEVGSADDFDAYSASPGGSGGMAASISSASPAYGSTYVDAAASYHMPISMPPVSNAYDVTYTMAPNGVHMMADGTLMPAPSRNPYLPPTPQDSYAQLSLDGFSEEQLGDLASLWNYQSLDLSFVPTQNV</sequence>
<gene>
    <name evidence="1" type="ORF">NQ176_g9303</name>
</gene>
<reference evidence="1" key="1">
    <citation type="submission" date="2022-08" db="EMBL/GenBank/DDBJ databases">
        <title>Genome Sequence of Lecanicillium fungicola.</title>
        <authorList>
            <person name="Buettner E."/>
        </authorList>
    </citation>
    <scope>NUCLEOTIDE SEQUENCE</scope>
    <source>
        <strain evidence="1">Babe33</strain>
    </source>
</reference>
<dbReference type="Proteomes" id="UP001143910">
    <property type="component" value="Unassembled WGS sequence"/>
</dbReference>
<protein>
    <submittedName>
        <fullName evidence="1">Uncharacterized protein</fullName>
    </submittedName>
</protein>
<accession>A0ACC1MMZ5</accession>
<proteinExistence type="predicted"/>
<name>A0ACC1MMZ5_9HYPO</name>
<evidence type="ECO:0000313" key="1">
    <source>
        <dbReference type="EMBL" id="KAJ2968185.1"/>
    </source>
</evidence>
<keyword evidence="2" id="KW-1185">Reference proteome</keyword>
<dbReference type="EMBL" id="JANJQO010002073">
    <property type="protein sequence ID" value="KAJ2968185.1"/>
    <property type="molecule type" value="Genomic_DNA"/>
</dbReference>
<organism evidence="1 2">
    <name type="scientific">Zarea fungicola</name>
    <dbReference type="NCBI Taxonomy" id="93591"/>
    <lineage>
        <taxon>Eukaryota</taxon>
        <taxon>Fungi</taxon>
        <taxon>Dikarya</taxon>
        <taxon>Ascomycota</taxon>
        <taxon>Pezizomycotina</taxon>
        <taxon>Sordariomycetes</taxon>
        <taxon>Hypocreomycetidae</taxon>
        <taxon>Hypocreales</taxon>
        <taxon>Cordycipitaceae</taxon>
        <taxon>Zarea</taxon>
    </lineage>
</organism>
<comment type="caution">
    <text evidence="1">The sequence shown here is derived from an EMBL/GenBank/DDBJ whole genome shotgun (WGS) entry which is preliminary data.</text>
</comment>